<dbReference type="AlphaFoldDB" id="A0A9P8Q0E4"/>
<keyword evidence="5 6" id="KW-0539">Nucleus</keyword>
<accession>A0A9P8Q0E4</accession>
<sequence>MSEVENSIQETSNTIGHLIESFIELGILIHDFQGTETSKEALSIKLNQTIDDLKLLQSAPLQEVPIPLDVLQYIEDGRNPDVYTREFVEATRKSNQYLRGKMNSFKNLREVLGKKIINEFPELESIVNDINDRTNG</sequence>
<dbReference type="GO" id="GO:0003712">
    <property type="term" value="F:transcription coregulator activity"/>
    <property type="evidence" value="ECO:0007669"/>
    <property type="project" value="InterPro"/>
</dbReference>
<keyword evidence="6" id="KW-0010">Activator</keyword>
<comment type="subunit">
    <text evidence="6">Component of the Mediator complex.</text>
</comment>
<comment type="subcellular location">
    <subcellularLocation>
        <location evidence="1 6">Nucleus</location>
    </subcellularLocation>
</comment>
<evidence type="ECO:0000256" key="5">
    <source>
        <dbReference type="ARBA" id="ARBA00023242"/>
    </source>
</evidence>
<dbReference type="Proteomes" id="UP000769528">
    <property type="component" value="Unassembled WGS sequence"/>
</dbReference>
<evidence type="ECO:0000256" key="3">
    <source>
        <dbReference type="ARBA" id="ARBA00023015"/>
    </source>
</evidence>
<keyword evidence="4 6" id="KW-0804">Transcription</keyword>
<name>A0A9P8Q0E4_9ASCO</name>
<comment type="similarity">
    <text evidence="2 6">Belongs to the Mediator complex subunit 10 family.</text>
</comment>
<keyword evidence="3 6" id="KW-0805">Transcription regulation</keyword>
<evidence type="ECO:0000313" key="8">
    <source>
        <dbReference type="Proteomes" id="UP000769528"/>
    </source>
</evidence>
<dbReference type="InterPro" id="IPR019145">
    <property type="entry name" value="Mediator_Med10"/>
</dbReference>
<evidence type="ECO:0000256" key="4">
    <source>
        <dbReference type="ARBA" id="ARBA00023163"/>
    </source>
</evidence>
<reference evidence="7" key="1">
    <citation type="journal article" date="2021" name="Open Biol.">
        <title>Shared evolutionary footprints suggest mitochondrial oxidative damage underlies multiple complex I losses in fungi.</title>
        <authorList>
            <person name="Schikora-Tamarit M.A."/>
            <person name="Marcet-Houben M."/>
            <person name="Nosek J."/>
            <person name="Gabaldon T."/>
        </authorList>
    </citation>
    <scope>NUCLEOTIDE SEQUENCE</scope>
    <source>
        <strain evidence="7">CBS6341</strain>
    </source>
</reference>
<gene>
    <name evidence="6" type="primary">MED10</name>
    <name evidence="7" type="ORF">WICMUC_000265</name>
</gene>
<evidence type="ECO:0000256" key="6">
    <source>
        <dbReference type="RuleBase" id="RU364146"/>
    </source>
</evidence>
<evidence type="ECO:0000256" key="2">
    <source>
        <dbReference type="ARBA" id="ARBA00005389"/>
    </source>
</evidence>
<protein>
    <recommendedName>
        <fullName evidence="6">Mediator of RNA polymerase II transcription subunit 10</fullName>
    </recommendedName>
    <alternativeName>
        <fullName evidence="6">Mediator complex subunit 10</fullName>
    </alternativeName>
</protein>
<evidence type="ECO:0000256" key="1">
    <source>
        <dbReference type="ARBA" id="ARBA00004123"/>
    </source>
</evidence>
<comment type="function">
    <text evidence="6">Component of the Mediator complex, a coactivator involved in the regulated transcription of nearly all RNA polymerase II-dependent genes. Mediator functions as a bridge to convey information from gene-specific regulatory proteins to the basal RNA polymerase II transcription machinery. Mediator is recruited to promoters by direct interactions with regulatory proteins and serves as a scaffold for the assembly of a functional preinitiation complex with RNA polymerase II and the general transcription factors.</text>
</comment>
<reference evidence="7" key="2">
    <citation type="submission" date="2021-01" db="EMBL/GenBank/DDBJ databases">
        <authorList>
            <person name="Schikora-Tamarit M.A."/>
        </authorList>
    </citation>
    <scope>NUCLEOTIDE SEQUENCE</scope>
    <source>
        <strain evidence="7">CBS6341</strain>
    </source>
</reference>
<dbReference type="Pfam" id="PF09748">
    <property type="entry name" value="Med10"/>
    <property type="match status" value="1"/>
</dbReference>
<dbReference type="GO" id="GO:0006357">
    <property type="term" value="P:regulation of transcription by RNA polymerase II"/>
    <property type="evidence" value="ECO:0007669"/>
    <property type="project" value="InterPro"/>
</dbReference>
<evidence type="ECO:0000313" key="7">
    <source>
        <dbReference type="EMBL" id="KAH3680534.1"/>
    </source>
</evidence>
<proteinExistence type="inferred from homology"/>
<organism evidence="7 8">
    <name type="scientific">Wickerhamomyces mucosus</name>
    <dbReference type="NCBI Taxonomy" id="1378264"/>
    <lineage>
        <taxon>Eukaryota</taxon>
        <taxon>Fungi</taxon>
        <taxon>Dikarya</taxon>
        <taxon>Ascomycota</taxon>
        <taxon>Saccharomycotina</taxon>
        <taxon>Saccharomycetes</taxon>
        <taxon>Phaffomycetales</taxon>
        <taxon>Wickerhamomycetaceae</taxon>
        <taxon>Wickerhamomyces</taxon>
    </lineage>
</organism>
<dbReference type="OrthoDB" id="337270at2759"/>
<dbReference type="EMBL" id="JAEUBF010000096">
    <property type="protein sequence ID" value="KAH3680534.1"/>
    <property type="molecule type" value="Genomic_DNA"/>
</dbReference>
<dbReference type="GO" id="GO:0016592">
    <property type="term" value="C:mediator complex"/>
    <property type="evidence" value="ECO:0007669"/>
    <property type="project" value="InterPro"/>
</dbReference>
<keyword evidence="8" id="KW-1185">Reference proteome</keyword>
<comment type="caution">
    <text evidence="7">The sequence shown here is derived from an EMBL/GenBank/DDBJ whole genome shotgun (WGS) entry which is preliminary data.</text>
</comment>